<proteinExistence type="predicted"/>
<gene>
    <name evidence="2" type="ORF">DNX69_19980</name>
</gene>
<feature type="region of interest" description="Disordered" evidence="1">
    <location>
        <begin position="1"/>
        <end position="20"/>
    </location>
</feature>
<comment type="caution">
    <text evidence="2">The sequence shown here is derived from an EMBL/GenBank/DDBJ whole genome shotgun (WGS) entry which is preliminary data.</text>
</comment>
<reference evidence="2 3" key="1">
    <citation type="submission" date="2018-06" db="EMBL/GenBank/DDBJ databases">
        <title>Draft Whole-Genome Sequence of the purple photosynthetic bacterium Rhodospeudomonas palustris XCP.</title>
        <authorList>
            <person name="Rayyan A."/>
            <person name="Meyer T.E."/>
            <person name="Kyndt J.A."/>
        </authorList>
    </citation>
    <scope>NUCLEOTIDE SEQUENCE [LARGE SCALE GENOMIC DNA]</scope>
    <source>
        <strain evidence="2 3">XCP</strain>
    </source>
</reference>
<dbReference type="Proteomes" id="UP000248134">
    <property type="component" value="Unassembled WGS sequence"/>
</dbReference>
<protein>
    <submittedName>
        <fullName evidence="2">Uncharacterized protein</fullName>
    </submittedName>
</protein>
<evidence type="ECO:0000256" key="1">
    <source>
        <dbReference type="SAM" id="MobiDB-lite"/>
    </source>
</evidence>
<sequence>MTGGCARGEPRRAPTARRRGSATMLVLDAGAGGAIAVLAPKAAGAGCDASTNCSAFDAELAGRVKIPPTFAP</sequence>
<organism evidence="2 3">
    <name type="scientific">Rhodopseudomonas palustris</name>
    <dbReference type="NCBI Taxonomy" id="1076"/>
    <lineage>
        <taxon>Bacteria</taxon>
        <taxon>Pseudomonadati</taxon>
        <taxon>Pseudomonadota</taxon>
        <taxon>Alphaproteobacteria</taxon>
        <taxon>Hyphomicrobiales</taxon>
        <taxon>Nitrobacteraceae</taxon>
        <taxon>Rhodopseudomonas</taxon>
    </lineage>
</organism>
<dbReference type="AlphaFoldDB" id="A0A323UCT4"/>
<dbReference type="EMBL" id="QKQS01000024">
    <property type="protein sequence ID" value="PZA10201.1"/>
    <property type="molecule type" value="Genomic_DNA"/>
</dbReference>
<evidence type="ECO:0000313" key="3">
    <source>
        <dbReference type="Proteomes" id="UP000248134"/>
    </source>
</evidence>
<accession>A0A323UCT4</accession>
<name>A0A323UCT4_RHOPL</name>
<evidence type="ECO:0000313" key="2">
    <source>
        <dbReference type="EMBL" id="PZA10201.1"/>
    </source>
</evidence>